<reference evidence="9" key="1">
    <citation type="submission" date="2009-11" db="EMBL/GenBank/DDBJ databases">
        <authorList>
            <consortium name="The Broad Institute Genome Sequencing Platform"/>
            <person name="Ward D."/>
            <person name="Feldgarden M."/>
            <person name="Earl A."/>
            <person name="Young S.K."/>
            <person name="Zeng Q."/>
            <person name="Koehrsen M."/>
            <person name="Alvarado L."/>
            <person name="Berlin A."/>
            <person name="Bochicchio J."/>
            <person name="Borenstein D."/>
            <person name="Chapman S.B."/>
            <person name="Chen Z."/>
            <person name="Engels R."/>
            <person name="Freedman E."/>
            <person name="Gellesch M."/>
            <person name="Goldberg J."/>
            <person name="Griggs A."/>
            <person name="Gujja S."/>
            <person name="Heilman E."/>
            <person name="Heiman D."/>
            <person name="Hepburn T."/>
            <person name="Howarth C."/>
            <person name="Jen D."/>
            <person name="Larson L."/>
            <person name="Lewis B."/>
            <person name="Mehta T."/>
            <person name="Park D."/>
            <person name="Pearson M."/>
            <person name="Roberts A."/>
            <person name="Saif S."/>
            <person name="Shea T."/>
            <person name="Shenoy N."/>
            <person name="Sisk P."/>
            <person name="Stolte C."/>
            <person name="Sykes S."/>
            <person name="Thomson T."/>
            <person name="Walk T."/>
            <person name="White J."/>
            <person name="Yandava C."/>
            <person name="Izard J."/>
            <person name="Baranova O.V."/>
            <person name="Blanton J.M."/>
            <person name="Tanner A.C."/>
            <person name="Dewhirst F.E."/>
            <person name="Haas B."/>
            <person name="Nusbaum C."/>
            <person name="Birren B."/>
        </authorList>
    </citation>
    <scope>NUCLEOTIDE SEQUENCE [LARGE SCALE GENOMIC DNA]</scope>
    <source>
        <strain evidence="9">1-1 BBBD Race 1</strain>
    </source>
</reference>
<name>A0A180GIU6_PUCT1</name>
<reference evidence="10" key="4">
    <citation type="submission" date="2025-05" db="UniProtKB">
        <authorList>
            <consortium name="EnsemblFungi"/>
        </authorList>
    </citation>
    <scope>IDENTIFICATION</scope>
    <source>
        <strain evidence="10">isolate 1-1 / race 1 (BBBD)</strain>
    </source>
</reference>
<dbReference type="InterPro" id="IPR017907">
    <property type="entry name" value="Znf_RING_CS"/>
</dbReference>
<feature type="compositionally biased region" description="Acidic residues" evidence="7">
    <location>
        <begin position="717"/>
        <end position="730"/>
    </location>
</feature>
<proteinExistence type="predicted"/>
<dbReference type="GO" id="GO:0045944">
    <property type="term" value="P:positive regulation of transcription by RNA polymerase II"/>
    <property type="evidence" value="ECO:0007669"/>
    <property type="project" value="TreeGrafter"/>
</dbReference>
<sequence>MAAPPPYSPQLNPAHSTPLNHPPTSIQVQPICDCSHRSMINHPNSSKNTNSPSPAQQLNSKPARLSQNQRRANDQQTFSHLLGFTLPPRSAQSNPSSSSTRRPGRKQHAHTSYYDKDRFVHAKYRFILKPTGDYTAHFADPDIRFNWPDILQVIVNLPTNLSTVTAPPESSNLHPDVPSEKHACPICLSEPTAARMTKCGHIFCYPCILHYLELSDEGKGQGRKCPVCWETVLKKDLKSVKWFDCSTTDAPSDIPDSASDLITFRLIERPNLTTLALPRSPTWLSPAVPTHHSPWQFTPDALTFAKFMLASPDYMTSELNGDLEELHNELLLLSKWSTSPDGSDDLGTVFIRTAEAKVREQIEKVVLLKTTFVMTERKRAMRKIAQAIGEANGGPDLVDQLQVVTSTDEEQSTPIPVTLESLISQNLDRPAVLPPNQLEHTLPTTPGAFSSTKIEDLKAPEPRLPRSEFISSTGPKTRKNVNPPEPTSATYRFYQAASGEQIYLSALDIRVLLTKFGSFDCFPSSITLKVEAWSEVRVSDDLRRRCRYLSHLPTGSEVRMVEVDLDEYLGDDCSLVEAVRKRRAKRREKTKKEDKAKTKSELVDQSSANSFTTRSLPDWVAPVGVKDHPLDGPIDHHLSLAETMASDVLPRESSQRPAGSDGQPSGSRTVWGTYIPSNATSSSVPAEEVTDQDDIWAKHERYLVSNRAKPGVRAELNTEDLDDSDGDQEGGEGGKKKAGPRQKGKQKNRKHVNKVVINLSGGTGGRRF</sequence>
<feature type="region of interest" description="Disordered" evidence="7">
    <location>
        <begin position="1"/>
        <end position="112"/>
    </location>
</feature>
<feature type="domain" description="RING-type" evidence="8">
    <location>
        <begin position="184"/>
        <end position="228"/>
    </location>
</feature>
<feature type="compositionally biased region" description="Basic residues" evidence="7">
    <location>
        <begin position="736"/>
        <end position="753"/>
    </location>
</feature>
<evidence type="ECO:0000256" key="3">
    <source>
        <dbReference type="ARBA" id="ARBA00022723"/>
    </source>
</evidence>
<evidence type="ECO:0000256" key="1">
    <source>
        <dbReference type="ARBA" id="ARBA00004496"/>
    </source>
</evidence>
<evidence type="ECO:0000256" key="7">
    <source>
        <dbReference type="SAM" id="MobiDB-lite"/>
    </source>
</evidence>
<organism evidence="9">
    <name type="scientific">Puccinia triticina (isolate 1-1 / race 1 (BBBD))</name>
    <name type="common">Brown leaf rust fungus</name>
    <dbReference type="NCBI Taxonomy" id="630390"/>
    <lineage>
        <taxon>Eukaryota</taxon>
        <taxon>Fungi</taxon>
        <taxon>Dikarya</taxon>
        <taxon>Basidiomycota</taxon>
        <taxon>Pucciniomycotina</taxon>
        <taxon>Pucciniomycetes</taxon>
        <taxon>Pucciniales</taxon>
        <taxon>Pucciniaceae</taxon>
        <taxon>Puccinia</taxon>
    </lineage>
</organism>
<feature type="compositionally biased region" description="Basic and acidic residues" evidence="7">
    <location>
        <begin position="590"/>
        <end position="602"/>
    </location>
</feature>
<comment type="subcellular location">
    <subcellularLocation>
        <location evidence="1">Cytoplasm</location>
    </subcellularLocation>
</comment>
<feature type="compositionally biased region" description="Polar residues" evidence="7">
    <location>
        <begin position="9"/>
        <end position="28"/>
    </location>
</feature>
<protein>
    <submittedName>
        <fullName evidence="10">RING-type domain-containing protein</fullName>
    </submittedName>
</protein>
<dbReference type="SUPFAM" id="SSF57850">
    <property type="entry name" value="RING/U-box"/>
    <property type="match status" value="1"/>
</dbReference>
<evidence type="ECO:0000313" key="9">
    <source>
        <dbReference type="EMBL" id="OAV92454.1"/>
    </source>
</evidence>
<evidence type="ECO:0000256" key="6">
    <source>
        <dbReference type="PROSITE-ProRule" id="PRU00175"/>
    </source>
</evidence>
<dbReference type="InterPro" id="IPR039739">
    <property type="entry name" value="MAG2/RNF10"/>
</dbReference>
<dbReference type="Pfam" id="PF00097">
    <property type="entry name" value="zf-C3HC4"/>
    <property type="match status" value="1"/>
</dbReference>
<feature type="compositionally biased region" description="Polar residues" evidence="7">
    <location>
        <begin position="662"/>
        <end position="684"/>
    </location>
</feature>
<dbReference type="GO" id="GO:0005737">
    <property type="term" value="C:cytoplasm"/>
    <property type="evidence" value="ECO:0007669"/>
    <property type="project" value="UniProtKB-SubCell"/>
</dbReference>
<keyword evidence="11" id="KW-1185">Reference proteome</keyword>
<reference evidence="9" key="2">
    <citation type="submission" date="2016-05" db="EMBL/GenBank/DDBJ databases">
        <title>Comparative analysis highlights variable genome content of wheat rusts and divergence of the mating loci.</title>
        <authorList>
            <person name="Cuomo C.A."/>
            <person name="Bakkeren G."/>
            <person name="Szabo L."/>
            <person name="Khalil H."/>
            <person name="Joly D."/>
            <person name="Goldberg J."/>
            <person name="Young S."/>
            <person name="Zeng Q."/>
            <person name="Fellers J."/>
        </authorList>
    </citation>
    <scope>NUCLEOTIDE SEQUENCE [LARGE SCALE GENOMIC DNA]</scope>
    <source>
        <strain evidence="9">1-1 BBBD Race 1</strain>
    </source>
</reference>
<dbReference type="GO" id="GO:0008270">
    <property type="term" value="F:zinc ion binding"/>
    <property type="evidence" value="ECO:0007669"/>
    <property type="project" value="UniProtKB-KW"/>
</dbReference>
<dbReference type="PROSITE" id="PS00518">
    <property type="entry name" value="ZF_RING_1"/>
    <property type="match status" value="1"/>
</dbReference>
<evidence type="ECO:0000259" key="8">
    <source>
        <dbReference type="PROSITE" id="PS50089"/>
    </source>
</evidence>
<keyword evidence="2" id="KW-0963">Cytoplasm</keyword>
<dbReference type="Proteomes" id="UP000005240">
    <property type="component" value="Unassembled WGS sequence"/>
</dbReference>
<keyword evidence="3" id="KW-0479">Metal-binding</keyword>
<feature type="region of interest" description="Disordered" evidence="7">
    <location>
        <begin position="649"/>
        <end position="689"/>
    </location>
</feature>
<feature type="compositionally biased region" description="Low complexity" evidence="7">
    <location>
        <begin position="41"/>
        <end position="54"/>
    </location>
</feature>
<feature type="compositionally biased region" description="Polar residues" evidence="7">
    <location>
        <begin position="55"/>
        <end position="79"/>
    </location>
</feature>
<dbReference type="GO" id="GO:0000976">
    <property type="term" value="F:transcription cis-regulatory region binding"/>
    <property type="evidence" value="ECO:0007669"/>
    <property type="project" value="TreeGrafter"/>
</dbReference>
<dbReference type="SMART" id="SM00184">
    <property type="entry name" value="RING"/>
    <property type="match status" value="1"/>
</dbReference>
<reference evidence="10 11" key="3">
    <citation type="journal article" date="2017" name="G3 (Bethesda)">
        <title>Comparative analysis highlights variable genome content of wheat rusts and divergence of the mating loci.</title>
        <authorList>
            <person name="Cuomo C.A."/>
            <person name="Bakkeren G."/>
            <person name="Khalil H.B."/>
            <person name="Panwar V."/>
            <person name="Joly D."/>
            <person name="Linning R."/>
            <person name="Sakthikumar S."/>
            <person name="Song X."/>
            <person name="Adiconis X."/>
            <person name="Fan L."/>
            <person name="Goldberg J.M."/>
            <person name="Levin J.Z."/>
            <person name="Young S."/>
            <person name="Zeng Q."/>
            <person name="Anikster Y."/>
            <person name="Bruce M."/>
            <person name="Wang M."/>
            <person name="Yin C."/>
            <person name="McCallum B."/>
            <person name="Szabo L.J."/>
            <person name="Hulbert S."/>
            <person name="Chen X."/>
            <person name="Fellers J.P."/>
        </authorList>
    </citation>
    <scope>NUCLEOTIDE SEQUENCE</scope>
    <source>
        <strain evidence="11">Isolate 1-1 / race 1 (BBBD)</strain>
        <strain evidence="10">isolate 1-1 / race 1 (BBBD)</strain>
    </source>
</reference>
<evidence type="ECO:0000313" key="11">
    <source>
        <dbReference type="Proteomes" id="UP000005240"/>
    </source>
</evidence>
<accession>A0A180GIU6</accession>
<feature type="compositionally biased region" description="Low complexity" evidence="7">
    <location>
        <begin position="87"/>
        <end position="101"/>
    </location>
</feature>
<dbReference type="EMBL" id="ADAS02000063">
    <property type="protein sequence ID" value="OAV92454.1"/>
    <property type="molecule type" value="Genomic_DNA"/>
</dbReference>
<dbReference type="InterPro" id="IPR001841">
    <property type="entry name" value="Znf_RING"/>
</dbReference>
<feature type="region of interest" description="Disordered" evidence="7">
    <location>
        <begin position="582"/>
        <end position="609"/>
    </location>
</feature>
<evidence type="ECO:0000256" key="2">
    <source>
        <dbReference type="ARBA" id="ARBA00022490"/>
    </source>
</evidence>
<feature type="region of interest" description="Disordered" evidence="7">
    <location>
        <begin position="706"/>
        <end position="768"/>
    </location>
</feature>
<keyword evidence="5" id="KW-0862">Zinc</keyword>
<evidence type="ECO:0000313" key="10">
    <source>
        <dbReference type="EnsemblFungi" id="PTTG_06407-t43_1-p1"/>
    </source>
</evidence>
<dbReference type="PANTHER" id="PTHR12983">
    <property type="entry name" value="RING FINGER 10 FAMILY MEMBER"/>
    <property type="match status" value="1"/>
</dbReference>
<dbReference type="EnsemblFungi" id="PTTG_06407-t43_1">
    <property type="protein sequence ID" value="PTTG_06407-t43_1-p1"/>
    <property type="gene ID" value="PTTG_06407"/>
</dbReference>
<dbReference type="OrthoDB" id="302966at2759"/>
<gene>
    <name evidence="9" type="ORF">PTTG_06407</name>
</gene>
<dbReference type="Gene3D" id="3.30.40.10">
    <property type="entry name" value="Zinc/RING finger domain, C3HC4 (zinc finger)"/>
    <property type="match status" value="1"/>
</dbReference>
<evidence type="ECO:0000256" key="5">
    <source>
        <dbReference type="ARBA" id="ARBA00022833"/>
    </source>
</evidence>
<dbReference type="InterPro" id="IPR013083">
    <property type="entry name" value="Znf_RING/FYVE/PHD"/>
</dbReference>
<dbReference type="PANTHER" id="PTHR12983:SF9">
    <property type="entry name" value="E3 UBIQUITIN-PROTEIN LIGASE RNF10"/>
    <property type="match status" value="1"/>
</dbReference>
<dbReference type="InterPro" id="IPR018957">
    <property type="entry name" value="Znf_C3HC4_RING-type"/>
</dbReference>
<dbReference type="CDD" id="cd16536">
    <property type="entry name" value="RING-HC_RNF10"/>
    <property type="match status" value="1"/>
</dbReference>
<dbReference type="PROSITE" id="PS50089">
    <property type="entry name" value="ZF_RING_2"/>
    <property type="match status" value="1"/>
</dbReference>
<dbReference type="AlphaFoldDB" id="A0A180GIU6"/>
<feature type="region of interest" description="Disordered" evidence="7">
    <location>
        <begin position="465"/>
        <end position="486"/>
    </location>
</feature>
<keyword evidence="4 6" id="KW-0863">Zinc-finger</keyword>
<evidence type="ECO:0000256" key="4">
    <source>
        <dbReference type="ARBA" id="ARBA00022771"/>
    </source>
</evidence>
<dbReference type="VEuPathDB" id="FungiDB:PTTG_06407"/>